<dbReference type="InterPro" id="IPR016166">
    <property type="entry name" value="FAD-bd_PCMH"/>
</dbReference>
<dbReference type="InterPro" id="IPR002346">
    <property type="entry name" value="Mopterin_DH_FAD-bd"/>
</dbReference>
<dbReference type="InterPro" id="IPR036683">
    <property type="entry name" value="CO_DH_flav_C_dom_sf"/>
</dbReference>
<protein>
    <submittedName>
        <fullName evidence="4">Putative oxidoreductase</fullName>
    </submittedName>
</protein>
<dbReference type="SUPFAM" id="SSF56176">
    <property type="entry name" value="FAD-binding/transporter-associated domain-like"/>
    <property type="match status" value="1"/>
</dbReference>
<reference evidence="4 5" key="1">
    <citation type="submission" date="2015-09" db="EMBL/GenBank/DDBJ databases">
        <authorList>
            <consortium name="Pathogen Informatics"/>
        </authorList>
    </citation>
    <scope>NUCLEOTIDE SEQUENCE [LARGE SCALE GENOMIC DNA]</scope>
    <source>
        <strain evidence="4 5">2789STDY5608849</strain>
    </source>
</reference>
<dbReference type="InterPro" id="IPR005107">
    <property type="entry name" value="CO_DH_flav_C"/>
</dbReference>
<keyword evidence="1" id="KW-0285">Flavoprotein</keyword>
<dbReference type="PANTHER" id="PTHR42659">
    <property type="entry name" value="XANTHINE DEHYDROGENASE SUBUNIT C-RELATED"/>
    <property type="match status" value="1"/>
</dbReference>
<dbReference type="EMBL" id="CYYV01000006">
    <property type="protein sequence ID" value="CUO15408.1"/>
    <property type="molecule type" value="Genomic_DNA"/>
</dbReference>
<evidence type="ECO:0000259" key="3">
    <source>
        <dbReference type="PROSITE" id="PS51387"/>
    </source>
</evidence>
<dbReference type="RefSeq" id="WP_055227246.1">
    <property type="nucleotide sequence ID" value="NZ_CYYV01000006.1"/>
</dbReference>
<dbReference type="SMART" id="SM01092">
    <property type="entry name" value="CO_deh_flav_C"/>
    <property type="match status" value="1"/>
</dbReference>
<dbReference type="GO" id="GO:0071949">
    <property type="term" value="F:FAD binding"/>
    <property type="evidence" value="ECO:0007669"/>
    <property type="project" value="InterPro"/>
</dbReference>
<gene>
    <name evidence="4" type="ORF">ERS852406_01372</name>
</gene>
<accession>A0A174CUA6</accession>
<evidence type="ECO:0000256" key="2">
    <source>
        <dbReference type="ARBA" id="ARBA00023002"/>
    </source>
</evidence>
<proteinExistence type="predicted"/>
<sequence>MIKIKDYVRVGSLEEAYELNQKRSACILGGMLWTKMGQRQVQTAIDLSGLGLDQIEESEEEFSIGCMVTLRQLEEHEGLNAYTDGAARESVRSIVGVQFRNLATVGGSIFGRFGFSDVLTLFLALDTEVELVHAGRMPLAEFACSKRDRDVLVRLIVKKHEGVTVYQSHRNSRTDFPVLTCAVRVEDGKGCAVLGARPAKAARVELPAELVEKLAAGKASAEELKAAASEISDQFTYGSNMRGSAEYRHHLGRVLLRRCMEEIQKKEEQ</sequence>
<dbReference type="Pfam" id="PF00941">
    <property type="entry name" value="FAD_binding_5"/>
    <property type="match status" value="1"/>
</dbReference>
<name>A0A174CUA6_9FIRM</name>
<dbReference type="GO" id="GO:0016491">
    <property type="term" value="F:oxidoreductase activity"/>
    <property type="evidence" value="ECO:0007669"/>
    <property type="project" value="UniProtKB-KW"/>
</dbReference>
<dbReference type="Gene3D" id="3.30.390.50">
    <property type="entry name" value="CO dehydrogenase flavoprotein, C-terminal domain"/>
    <property type="match status" value="1"/>
</dbReference>
<evidence type="ECO:0000313" key="5">
    <source>
        <dbReference type="Proteomes" id="UP000095706"/>
    </source>
</evidence>
<keyword evidence="2" id="KW-0560">Oxidoreductase</keyword>
<organism evidence="4 5">
    <name type="scientific">Fusicatenibacter saccharivorans</name>
    <dbReference type="NCBI Taxonomy" id="1150298"/>
    <lineage>
        <taxon>Bacteria</taxon>
        <taxon>Bacillati</taxon>
        <taxon>Bacillota</taxon>
        <taxon>Clostridia</taxon>
        <taxon>Lachnospirales</taxon>
        <taxon>Lachnospiraceae</taxon>
        <taxon>Fusicatenibacter</taxon>
    </lineage>
</organism>
<dbReference type="InterPro" id="IPR016169">
    <property type="entry name" value="FAD-bd_PCMH_sub2"/>
</dbReference>
<dbReference type="Pfam" id="PF03450">
    <property type="entry name" value="CO_deh_flav_C"/>
    <property type="match status" value="1"/>
</dbReference>
<feature type="domain" description="FAD-binding PCMH-type" evidence="3">
    <location>
        <begin position="1"/>
        <end position="162"/>
    </location>
</feature>
<evidence type="ECO:0000256" key="1">
    <source>
        <dbReference type="ARBA" id="ARBA00022630"/>
    </source>
</evidence>
<dbReference type="PANTHER" id="PTHR42659:SF9">
    <property type="entry name" value="XANTHINE DEHYDROGENASE FAD-BINDING SUBUNIT XDHB-RELATED"/>
    <property type="match status" value="1"/>
</dbReference>
<dbReference type="Proteomes" id="UP000095706">
    <property type="component" value="Unassembled WGS sequence"/>
</dbReference>
<dbReference type="SUPFAM" id="SSF55447">
    <property type="entry name" value="CO dehydrogenase flavoprotein C-terminal domain-like"/>
    <property type="match status" value="1"/>
</dbReference>
<dbReference type="InterPro" id="IPR036318">
    <property type="entry name" value="FAD-bd_PCMH-like_sf"/>
</dbReference>
<dbReference type="Gene3D" id="3.30.465.10">
    <property type="match status" value="1"/>
</dbReference>
<dbReference type="PROSITE" id="PS51387">
    <property type="entry name" value="FAD_PCMH"/>
    <property type="match status" value="1"/>
</dbReference>
<dbReference type="InterPro" id="IPR051312">
    <property type="entry name" value="Diverse_Substr_Oxidored"/>
</dbReference>
<dbReference type="AlphaFoldDB" id="A0A174CUA6"/>
<evidence type="ECO:0000313" key="4">
    <source>
        <dbReference type="EMBL" id="CUO15408.1"/>
    </source>
</evidence>